<evidence type="ECO:0000313" key="3">
    <source>
        <dbReference type="Proteomes" id="UP000018198"/>
    </source>
</evidence>
<name>T2J8V9_CROWT</name>
<dbReference type="CDD" id="cd07037">
    <property type="entry name" value="TPP_PYR_MenD"/>
    <property type="match status" value="1"/>
</dbReference>
<dbReference type="Gene3D" id="3.40.50.970">
    <property type="match status" value="1"/>
</dbReference>
<dbReference type="Proteomes" id="UP000018198">
    <property type="component" value="Unassembled WGS sequence"/>
</dbReference>
<organism evidence="2 3">
    <name type="scientific">Crocosphaera watsonii WH 0401</name>
    <dbReference type="NCBI Taxonomy" id="555881"/>
    <lineage>
        <taxon>Bacteria</taxon>
        <taxon>Bacillati</taxon>
        <taxon>Cyanobacteriota</taxon>
        <taxon>Cyanophyceae</taxon>
        <taxon>Oscillatoriophycideae</taxon>
        <taxon>Chroococcales</taxon>
        <taxon>Aphanothecaceae</taxon>
        <taxon>Crocosphaera</taxon>
    </lineage>
</organism>
<dbReference type="InterPro" id="IPR012001">
    <property type="entry name" value="Thiamin_PyroP_enz_TPP-bd_dom"/>
</dbReference>
<dbReference type="EC" id="2.2.1.9" evidence="2"/>
<dbReference type="InterPro" id="IPR029061">
    <property type="entry name" value="THDP-binding"/>
</dbReference>
<reference evidence="2 3" key="2">
    <citation type="submission" date="2013-09" db="EMBL/GenBank/DDBJ databases">
        <title>Whole genome comparison of six Crocosphaera watsonii strains with differing phenotypes.</title>
        <authorList>
            <person name="Bench S.R."/>
            <person name="Heller P."/>
            <person name="Frank I."/>
            <person name="Arciniega M."/>
            <person name="Shilova I.N."/>
            <person name="Zehr J.P."/>
        </authorList>
    </citation>
    <scope>NUCLEOTIDE SEQUENCE [LARGE SCALE GENOMIC DNA]</scope>
    <source>
        <strain evidence="2 3">WH 0401</strain>
    </source>
</reference>
<dbReference type="PANTHER" id="PTHR42916">
    <property type="entry name" value="2-SUCCINYL-5-ENOLPYRUVYL-6-HYDROXY-3-CYCLOHEXENE-1-CARBOXYLATE SYNTHASE"/>
    <property type="match status" value="1"/>
</dbReference>
<evidence type="ECO:0000259" key="1">
    <source>
        <dbReference type="Pfam" id="PF02776"/>
    </source>
</evidence>
<reference evidence="2 3" key="1">
    <citation type="submission" date="2013-01" db="EMBL/GenBank/DDBJ databases">
        <authorList>
            <person name="Bench S."/>
        </authorList>
    </citation>
    <scope>NUCLEOTIDE SEQUENCE [LARGE SCALE GENOMIC DNA]</scope>
    <source>
        <strain evidence="2 3">WH 0401</strain>
    </source>
</reference>
<gene>
    <name evidence="2" type="ORF">CWATWH0401_2151</name>
</gene>
<accession>T2J8V9</accession>
<comment type="caution">
    <text evidence="2">The sequence shown here is derived from an EMBL/GenBank/DDBJ whole genome shotgun (WGS) entry which is preliminary data.</text>
</comment>
<feature type="domain" description="Thiamine pyrophosphate enzyme N-terminal TPP-binding" evidence="1">
    <location>
        <begin position="14"/>
        <end position="126"/>
    </location>
</feature>
<keyword evidence="2" id="KW-0808">Transferase</keyword>
<sequence>MQLDFRNINTLWSSVIVETLSRLGLTTAVICPGSRSTPLTLAFARHPHIETIPILDERSAAFFALGIAKRTHLPTALICTSGTAGANFYPAVIEAKESQVPLLIFTGDRPPELRNCHAGQTIDQVKLYSNYCRWYTELSLPSLDIKNVVLSQTNYYYCLGSYLSPLSGVCSSKLPVS</sequence>
<dbReference type="EMBL" id="CAQM01000482">
    <property type="protein sequence ID" value="CCQ62308.1"/>
    <property type="molecule type" value="Genomic_DNA"/>
</dbReference>
<dbReference type="AlphaFoldDB" id="T2J8V9"/>
<dbReference type="Pfam" id="PF02776">
    <property type="entry name" value="TPP_enzyme_N"/>
    <property type="match status" value="1"/>
</dbReference>
<dbReference type="GO" id="GO:0070204">
    <property type="term" value="F:2-succinyl-5-enolpyruvyl-6-hydroxy-3-cyclohexene-1-carboxylic-acid synthase activity"/>
    <property type="evidence" value="ECO:0007669"/>
    <property type="project" value="UniProtKB-EC"/>
</dbReference>
<proteinExistence type="predicted"/>
<dbReference type="GO" id="GO:0030976">
    <property type="term" value="F:thiamine pyrophosphate binding"/>
    <property type="evidence" value="ECO:0007669"/>
    <property type="project" value="InterPro"/>
</dbReference>
<evidence type="ECO:0000313" key="2">
    <source>
        <dbReference type="EMBL" id="CCQ62308.1"/>
    </source>
</evidence>
<dbReference type="SUPFAM" id="SSF52518">
    <property type="entry name" value="Thiamin diphosphate-binding fold (THDP-binding)"/>
    <property type="match status" value="1"/>
</dbReference>
<dbReference type="PANTHER" id="PTHR42916:SF1">
    <property type="entry name" value="PROTEIN PHYLLO, CHLOROPLASTIC"/>
    <property type="match status" value="1"/>
</dbReference>
<protein>
    <submittedName>
        <fullName evidence="2">2-succinyl-5-enolpyruvyl-6-hydroxy-3-cyclohexene-1-carboxylic-acid synthase</fullName>
        <ecNumber evidence="2">2.2.1.9</ecNumber>
    </submittedName>
</protein>